<evidence type="ECO:0000256" key="1">
    <source>
        <dbReference type="SAM" id="SignalP"/>
    </source>
</evidence>
<dbReference type="AlphaFoldDB" id="A0A1B6JPA8"/>
<protein>
    <submittedName>
        <fullName evidence="2">Uncharacterized protein</fullName>
    </submittedName>
</protein>
<feature type="chain" id="PRO_5008585923" evidence="1">
    <location>
        <begin position="32"/>
        <end position="234"/>
    </location>
</feature>
<reference evidence="2" key="1">
    <citation type="submission" date="2015-11" db="EMBL/GenBank/DDBJ databases">
        <title>De novo transcriptome assembly of four potential Pierce s Disease insect vectors from Arizona vineyards.</title>
        <authorList>
            <person name="Tassone E.E."/>
        </authorList>
    </citation>
    <scope>NUCLEOTIDE SEQUENCE</scope>
</reference>
<evidence type="ECO:0000313" key="2">
    <source>
        <dbReference type="EMBL" id="JAT00968.1"/>
    </source>
</evidence>
<accession>A0A1B6JPA8</accession>
<organism evidence="2">
    <name type="scientific">Homalodisca liturata</name>
    <dbReference type="NCBI Taxonomy" id="320908"/>
    <lineage>
        <taxon>Eukaryota</taxon>
        <taxon>Metazoa</taxon>
        <taxon>Ecdysozoa</taxon>
        <taxon>Arthropoda</taxon>
        <taxon>Hexapoda</taxon>
        <taxon>Insecta</taxon>
        <taxon>Pterygota</taxon>
        <taxon>Neoptera</taxon>
        <taxon>Paraneoptera</taxon>
        <taxon>Hemiptera</taxon>
        <taxon>Auchenorrhyncha</taxon>
        <taxon>Membracoidea</taxon>
        <taxon>Cicadellidae</taxon>
        <taxon>Cicadellinae</taxon>
        <taxon>Proconiini</taxon>
        <taxon>Homalodisca</taxon>
    </lineage>
</organism>
<keyword evidence="1" id="KW-0732">Signal</keyword>
<proteinExistence type="predicted"/>
<sequence length="234" mass="26832">MKSSGFCRTMVKVNCICFVVALFIQGAVSRAQDTTEFPTYVSANYLEAGSARDYPYATTNDYRTMYGGSTKPYIDYRSHYDDYTAEYDDETFDVNIYEEYEDYNDISTPKVAVQEINPDTGVSNVPELQMPWVYIIVPVVQIDVYYVDDEKKSPEDMEIQQPVQTIYVELDNFDMAHVDLADCVISEIHYPNFADYVYGTDYPGGYYPNANIYHTADDLDVWSILDNSGIDHDI</sequence>
<gene>
    <name evidence="2" type="ORF">g.16423</name>
</gene>
<name>A0A1B6JPA8_9HEMI</name>
<dbReference type="EMBL" id="GECU01006739">
    <property type="protein sequence ID" value="JAT00968.1"/>
    <property type="molecule type" value="Transcribed_RNA"/>
</dbReference>
<feature type="signal peptide" evidence="1">
    <location>
        <begin position="1"/>
        <end position="31"/>
    </location>
</feature>